<reference evidence="2 3" key="1">
    <citation type="submission" date="2024-02" db="EMBL/GenBank/DDBJ databases">
        <title>Marinospirillum sp. MEB 164 isolated from Lonar lake sediment.</title>
        <authorList>
            <person name="Joshi A."/>
            <person name="Thite S."/>
        </authorList>
    </citation>
    <scope>NUCLEOTIDE SEQUENCE [LARGE SCALE GENOMIC DNA]</scope>
    <source>
        <strain evidence="2 3">MEB164</strain>
    </source>
</reference>
<dbReference type="RefSeq" id="WP_405337182.1">
    <property type="nucleotide sequence ID" value="NZ_JBANFI010000002.1"/>
</dbReference>
<organism evidence="2 3">
    <name type="scientific">Marinospirillum alkalitolerans</name>
    <dbReference type="NCBI Taxonomy" id="3123374"/>
    <lineage>
        <taxon>Bacteria</taxon>
        <taxon>Pseudomonadati</taxon>
        <taxon>Pseudomonadota</taxon>
        <taxon>Gammaproteobacteria</taxon>
        <taxon>Oceanospirillales</taxon>
        <taxon>Oceanospirillaceae</taxon>
        <taxon>Marinospirillum</taxon>
    </lineage>
</organism>
<evidence type="ECO:0000313" key="2">
    <source>
        <dbReference type="EMBL" id="MFK7160063.1"/>
    </source>
</evidence>
<keyword evidence="3" id="KW-1185">Reference proteome</keyword>
<dbReference type="Proteomes" id="UP001621714">
    <property type="component" value="Unassembled WGS sequence"/>
</dbReference>
<gene>
    <name evidence="2" type="primary">traF</name>
    <name evidence="2" type="ORF">V6U78_03320</name>
</gene>
<evidence type="ECO:0000256" key="1">
    <source>
        <dbReference type="SAM" id="SignalP"/>
    </source>
</evidence>
<sequence length="590" mass="65709">MRLVLSLTLMLCIGVGLFSFAQPADANAALRPLASYPAQGSGATGRVISARSNPAVLLYLLPGEQRWNAGLGQFSSYLELGPAGRLGRLAQDLEQDLAAVQFLLDQDLNALDDGPSRAALTQLARWDQQCQRFLDEQDSSLVVSCLQGATAEIEQNLILSLEEGGRFQAGFFVDVPGFPVIGRWHPWVAWSLGLSVQGQAAGRFYGDRLRGRGALEISHRGETLLSIAPQLSAETLSLTFIEFQRLSWQYANDPLSLVDPSTGAWSAEAGFLQQTLALLAQAPEGEAPLLTPNEVLQLEQLTRRLSDPSDPLFMAALRGELDFDPEALLVTHSSITTQVAELLHLYAGVSVDASAWFDWPQSWGQLDLGLRVNSYALRLSPNLVSLNGVALSQGAEQVVDRVTGELRAQQEQQWLLGVDLGLLWQDYPWQVGVTLFNVNQPTARYPRLSSFTDEQDKEAVDYLTRLDRLMDRQAYRLDRHAVLEVTFFAFEPDWVLRGHYSLDAADNLVGWSERSYGLAMSWQTQQAWVPGVRLGWRRNQVGSRLDTLHLGIDFAANFQLDLATSYQTFEFDRWRIPRYFSLGLSFEKLF</sequence>
<dbReference type="EMBL" id="JBANFI010000002">
    <property type="protein sequence ID" value="MFK7160063.1"/>
    <property type="molecule type" value="Genomic_DNA"/>
</dbReference>
<proteinExistence type="predicted"/>
<evidence type="ECO:0000313" key="3">
    <source>
        <dbReference type="Proteomes" id="UP001621714"/>
    </source>
</evidence>
<dbReference type="Pfam" id="PF13729">
    <property type="entry name" value="TraF_2"/>
    <property type="match status" value="1"/>
</dbReference>
<feature type="signal peptide" evidence="1">
    <location>
        <begin position="1"/>
        <end position="21"/>
    </location>
</feature>
<name>A0ABW8PUV5_9GAMM</name>
<feature type="chain" id="PRO_5045184404" evidence="1">
    <location>
        <begin position="22"/>
        <end position="590"/>
    </location>
</feature>
<dbReference type="InterPro" id="IPR032811">
    <property type="entry name" value="Put_conjugal_transfer"/>
</dbReference>
<comment type="caution">
    <text evidence="2">The sequence shown here is derived from an EMBL/GenBank/DDBJ whole genome shotgun (WGS) entry which is preliminary data.</text>
</comment>
<keyword evidence="1" id="KW-0732">Signal</keyword>
<protein>
    <submittedName>
        <fullName evidence="2">Conjugal transfer protein TraF</fullName>
    </submittedName>
</protein>
<accession>A0ABW8PUV5</accession>